<protein>
    <recommendedName>
        <fullName evidence="5">Transmembrane protein</fullName>
    </recommendedName>
</protein>
<proteinExistence type="predicted"/>
<keyword evidence="2" id="KW-0812">Transmembrane</keyword>
<feature type="transmembrane region" description="Helical" evidence="2">
    <location>
        <begin position="7"/>
        <end position="25"/>
    </location>
</feature>
<organism evidence="3 4">
    <name type="scientific">Symbiodinium natans</name>
    <dbReference type="NCBI Taxonomy" id="878477"/>
    <lineage>
        <taxon>Eukaryota</taxon>
        <taxon>Sar</taxon>
        <taxon>Alveolata</taxon>
        <taxon>Dinophyceae</taxon>
        <taxon>Suessiales</taxon>
        <taxon>Symbiodiniaceae</taxon>
        <taxon>Symbiodinium</taxon>
    </lineage>
</organism>
<comment type="caution">
    <text evidence="3">The sequence shown here is derived from an EMBL/GenBank/DDBJ whole genome shotgun (WGS) entry which is preliminary data.</text>
</comment>
<gene>
    <name evidence="3" type="ORF">SNAT2548_LOCUS19836</name>
</gene>
<dbReference type="AlphaFoldDB" id="A0A812PX35"/>
<accession>A0A812PX35</accession>
<evidence type="ECO:0008006" key="5">
    <source>
        <dbReference type="Google" id="ProtNLM"/>
    </source>
</evidence>
<feature type="transmembrane region" description="Helical" evidence="2">
    <location>
        <begin position="93"/>
        <end position="115"/>
    </location>
</feature>
<reference evidence="3" key="1">
    <citation type="submission" date="2021-02" db="EMBL/GenBank/DDBJ databases">
        <authorList>
            <person name="Dougan E. K."/>
            <person name="Rhodes N."/>
            <person name="Thang M."/>
            <person name="Chan C."/>
        </authorList>
    </citation>
    <scope>NUCLEOTIDE SEQUENCE</scope>
</reference>
<keyword evidence="2" id="KW-0472">Membrane</keyword>
<dbReference type="OrthoDB" id="10482938at2759"/>
<evidence type="ECO:0000256" key="1">
    <source>
        <dbReference type="SAM" id="MobiDB-lite"/>
    </source>
</evidence>
<evidence type="ECO:0000313" key="4">
    <source>
        <dbReference type="Proteomes" id="UP000604046"/>
    </source>
</evidence>
<dbReference type="Proteomes" id="UP000604046">
    <property type="component" value="Unassembled WGS sequence"/>
</dbReference>
<keyword evidence="4" id="KW-1185">Reference proteome</keyword>
<feature type="transmembrane region" description="Helical" evidence="2">
    <location>
        <begin position="64"/>
        <end position="81"/>
    </location>
</feature>
<dbReference type="EMBL" id="CAJNDS010002191">
    <property type="protein sequence ID" value="CAE7365752.1"/>
    <property type="molecule type" value="Genomic_DNA"/>
</dbReference>
<name>A0A812PX35_9DINO</name>
<sequence>MLHGQNCVSAWAVLTAVLIGSFQVFPPWRSGEKPKEPKRMRKRMSENGSRVSKESGGRAAVNRLPPLALSSVLSIAVILGLRRAWRREDNLWASFLTGVLITAAPAAVVASVWFVKCLVDICTGSRTASKKRA</sequence>
<evidence type="ECO:0000313" key="3">
    <source>
        <dbReference type="EMBL" id="CAE7365752.1"/>
    </source>
</evidence>
<evidence type="ECO:0000256" key="2">
    <source>
        <dbReference type="SAM" id="Phobius"/>
    </source>
</evidence>
<keyword evidence="2" id="KW-1133">Transmembrane helix</keyword>
<feature type="region of interest" description="Disordered" evidence="1">
    <location>
        <begin position="30"/>
        <end position="58"/>
    </location>
</feature>